<dbReference type="VEuPathDB" id="TriTrypDB:LpyrH10_12_0450"/>
<evidence type="ECO:0000313" key="3">
    <source>
        <dbReference type="Proteomes" id="UP000037923"/>
    </source>
</evidence>
<protein>
    <recommendedName>
        <fullName evidence="1">CRAL-TRIO domain-containing protein</fullName>
    </recommendedName>
</protein>
<dbReference type="RefSeq" id="XP_015657188.1">
    <property type="nucleotide sequence ID" value="XM_015804054.1"/>
</dbReference>
<dbReference type="SUPFAM" id="SSF46938">
    <property type="entry name" value="CRAL/TRIO N-terminal domain"/>
    <property type="match status" value="1"/>
</dbReference>
<dbReference type="PROSITE" id="PS50191">
    <property type="entry name" value="CRAL_TRIO"/>
    <property type="match status" value="1"/>
</dbReference>
<keyword evidence="3" id="KW-1185">Reference proteome</keyword>
<dbReference type="InterPro" id="IPR051026">
    <property type="entry name" value="PI/PC_transfer"/>
</dbReference>
<evidence type="ECO:0000259" key="1">
    <source>
        <dbReference type="PROSITE" id="PS50191"/>
    </source>
</evidence>
<dbReference type="InterPro" id="IPR001251">
    <property type="entry name" value="CRAL-TRIO_dom"/>
</dbReference>
<reference evidence="2 3" key="1">
    <citation type="submission" date="2015-07" db="EMBL/GenBank/DDBJ databases">
        <title>High-quality genome of monoxenous trypanosomatid Leptomonas pyrrhocoris.</title>
        <authorList>
            <person name="Flegontov P."/>
            <person name="Butenko A."/>
            <person name="Firsov S."/>
            <person name="Vlcek C."/>
            <person name="Logacheva M.D."/>
            <person name="Field M."/>
            <person name="Filatov D."/>
            <person name="Flegontova O."/>
            <person name="Gerasimov E."/>
            <person name="Jackson A.P."/>
            <person name="Kelly S."/>
            <person name="Opperdoes F."/>
            <person name="O'Reilly A."/>
            <person name="Votypka J."/>
            <person name="Yurchenko V."/>
            <person name="Lukes J."/>
        </authorList>
    </citation>
    <scope>NUCLEOTIDE SEQUENCE [LARGE SCALE GENOMIC DNA]</scope>
    <source>
        <strain evidence="2">H10</strain>
    </source>
</reference>
<dbReference type="OrthoDB" id="1434354at2759"/>
<dbReference type="CDD" id="cd00170">
    <property type="entry name" value="SEC14"/>
    <property type="match status" value="1"/>
</dbReference>
<dbReference type="InterPro" id="IPR036273">
    <property type="entry name" value="CRAL/TRIO_N_dom_sf"/>
</dbReference>
<dbReference type="SUPFAM" id="SSF52087">
    <property type="entry name" value="CRAL/TRIO domain"/>
    <property type="match status" value="1"/>
</dbReference>
<dbReference type="AlphaFoldDB" id="A0A0M9FYW0"/>
<evidence type="ECO:0000313" key="2">
    <source>
        <dbReference type="EMBL" id="KPA78749.1"/>
    </source>
</evidence>
<sequence>MSRYPPLTQEQDSRVTKLVDLLQETYLPLPPQLQELQRLTPLAEEQKASTSHNPVRQYCYCFLISREWDLQKAFEMMQLTVRYRAEHRLDGQRVFPCAISCKGWDQEAIRKALAKGEGTEESLQPRPTDQRLDRLCAGIAPFFSYGFHKWDKFGQPVLYMMIGTVDEPGLLESLRHMANVGQSAEAVLWEVVLHILAVGESLQMYQQLQYSAGALKVDAADGLIRSATIVIDLKGLTYKMLWKPALDLFMNTLREIFKYYPQCMYQILIVNSPAMVMFAYKIVRGVLPPGVQQKVHIANEADTPEALKKWLDEDCLPDFYGGTCHCDGGCIHGFDPTKKEKTVTATETTDSASTAAHDEDERNGTVRPEFVETEDITLKAGYHHKRVFPLKNREKAVWEFVSSNARNVTFAKYFVPEANAKEVNWAKAQTSKLEPFLVSKASLSEGSDEYTAAADGVIVLVWDNRQSWFTAKHLQMKVFKNDN</sequence>
<organism evidence="2 3">
    <name type="scientific">Leptomonas pyrrhocoris</name>
    <name type="common">Firebug parasite</name>
    <dbReference type="NCBI Taxonomy" id="157538"/>
    <lineage>
        <taxon>Eukaryota</taxon>
        <taxon>Discoba</taxon>
        <taxon>Euglenozoa</taxon>
        <taxon>Kinetoplastea</taxon>
        <taxon>Metakinetoplastina</taxon>
        <taxon>Trypanosomatida</taxon>
        <taxon>Trypanosomatidae</taxon>
        <taxon>Leishmaniinae</taxon>
        <taxon>Leptomonas</taxon>
    </lineage>
</organism>
<dbReference type="Gene3D" id="3.40.525.10">
    <property type="entry name" value="CRAL-TRIO lipid binding domain"/>
    <property type="match status" value="1"/>
</dbReference>
<dbReference type="Pfam" id="PF00650">
    <property type="entry name" value="CRAL_TRIO"/>
    <property type="match status" value="1"/>
</dbReference>
<dbReference type="InterPro" id="IPR036865">
    <property type="entry name" value="CRAL-TRIO_dom_sf"/>
</dbReference>
<dbReference type="GeneID" id="26906157"/>
<dbReference type="EMBL" id="LGTL01000012">
    <property type="protein sequence ID" value="KPA78749.1"/>
    <property type="molecule type" value="Genomic_DNA"/>
</dbReference>
<dbReference type="SMART" id="SM00516">
    <property type="entry name" value="SEC14"/>
    <property type="match status" value="1"/>
</dbReference>
<feature type="domain" description="CRAL-TRIO" evidence="1">
    <location>
        <begin position="135"/>
        <end position="328"/>
    </location>
</feature>
<dbReference type="InterPro" id="IPR036598">
    <property type="entry name" value="GOLD_dom_sf"/>
</dbReference>
<dbReference type="Gene3D" id="2.60.120.680">
    <property type="entry name" value="GOLD domain"/>
    <property type="match status" value="1"/>
</dbReference>
<dbReference type="PANTHER" id="PTHR45657">
    <property type="entry name" value="CRAL-TRIO DOMAIN-CONTAINING PROTEIN YKL091C-RELATED"/>
    <property type="match status" value="1"/>
</dbReference>
<dbReference type="Proteomes" id="UP000037923">
    <property type="component" value="Unassembled WGS sequence"/>
</dbReference>
<dbReference type="SUPFAM" id="SSF101576">
    <property type="entry name" value="Supernatant protein factor (SPF), C-terminal domain"/>
    <property type="match status" value="1"/>
</dbReference>
<name>A0A0M9FYW0_LEPPY</name>
<accession>A0A0M9FYW0</accession>
<proteinExistence type="predicted"/>
<comment type="caution">
    <text evidence="2">The sequence shown here is derived from an EMBL/GenBank/DDBJ whole genome shotgun (WGS) entry which is preliminary data.</text>
</comment>
<dbReference type="PANTHER" id="PTHR45657:SF1">
    <property type="entry name" value="CRAL-TRIO DOMAIN-CONTAINING PROTEIN YKL091C-RELATED"/>
    <property type="match status" value="1"/>
</dbReference>
<gene>
    <name evidence="2" type="ORF">ABB37_05867</name>
</gene>